<dbReference type="OrthoDB" id="3650366at2759"/>
<dbReference type="EMBL" id="WJXW01000014">
    <property type="protein sequence ID" value="KAF9730732.1"/>
    <property type="molecule type" value="Genomic_DNA"/>
</dbReference>
<name>A0A9P6KLC2_9PLEO</name>
<protein>
    <submittedName>
        <fullName evidence="1">Uncharacterized protein</fullName>
    </submittedName>
</protein>
<dbReference type="AlphaFoldDB" id="A0A9P6KLC2"/>
<sequence>MASPVAEARLYGHQKSNSSTATQFQVHWKTQHISDARNEDNITCLPDAFLLQKIKATFLIRHPALTFPSCLRTAIDNEGASSVIDEEKIQQWESESDRRSFVDGVEYPIVFDAQDLADEALVRKYAKSVGLDEDKVRFSWKAAEETELARLGKIEKRMNSTILASSGIEQGILDAALDTDGLKEEWKSEFGEVLSERLVRLENGSTEAYEALKRVRLRV</sequence>
<reference evidence="1" key="1">
    <citation type="journal article" date="2020" name="Mol. Plant Microbe Interact.">
        <title>Genome Sequence of the Biocontrol Agent Coniothyrium minitans strain Conio (IMI 134523).</title>
        <authorList>
            <person name="Patel D."/>
            <person name="Shittu T.A."/>
            <person name="Baroncelli R."/>
            <person name="Muthumeenakshi S."/>
            <person name="Osborne T.H."/>
            <person name="Janganan T.K."/>
            <person name="Sreenivasaprasad S."/>
        </authorList>
    </citation>
    <scope>NUCLEOTIDE SEQUENCE</scope>
    <source>
        <strain evidence="1">Conio</strain>
    </source>
</reference>
<organism evidence="1 2">
    <name type="scientific">Paraphaeosphaeria minitans</name>
    <dbReference type="NCBI Taxonomy" id="565426"/>
    <lineage>
        <taxon>Eukaryota</taxon>
        <taxon>Fungi</taxon>
        <taxon>Dikarya</taxon>
        <taxon>Ascomycota</taxon>
        <taxon>Pezizomycotina</taxon>
        <taxon>Dothideomycetes</taxon>
        <taxon>Pleosporomycetidae</taxon>
        <taxon>Pleosporales</taxon>
        <taxon>Massarineae</taxon>
        <taxon>Didymosphaeriaceae</taxon>
        <taxon>Paraphaeosphaeria</taxon>
    </lineage>
</organism>
<accession>A0A9P6KLC2</accession>
<dbReference type="PANTHER" id="PTHR48312:SF1">
    <property type="entry name" value="SULFOTRANSFERASE"/>
    <property type="match status" value="1"/>
</dbReference>
<evidence type="ECO:0000313" key="1">
    <source>
        <dbReference type="EMBL" id="KAF9730732.1"/>
    </source>
</evidence>
<gene>
    <name evidence="1" type="ORF">PMIN01_11601</name>
</gene>
<keyword evidence="2" id="KW-1185">Reference proteome</keyword>
<evidence type="ECO:0000313" key="2">
    <source>
        <dbReference type="Proteomes" id="UP000756921"/>
    </source>
</evidence>
<dbReference type="PANTHER" id="PTHR48312">
    <property type="match status" value="1"/>
</dbReference>
<dbReference type="Proteomes" id="UP000756921">
    <property type="component" value="Unassembled WGS sequence"/>
</dbReference>
<comment type="caution">
    <text evidence="1">The sequence shown here is derived from an EMBL/GenBank/DDBJ whole genome shotgun (WGS) entry which is preliminary data.</text>
</comment>
<proteinExistence type="predicted"/>